<sequence>MSVRTISSREHQWSTFPEGEAKDVRREEQEEKTGEIKEGKGGTGNQERKEQGREEDEVRFGARFRVPNPFCLGRVWRLERGRVAVVRR</sequence>
<reference evidence="2" key="1">
    <citation type="journal article" date="2022" name="bioRxiv">
        <title>Sequencing and chromosome-scale assembly of the giantPleurodeles waltlgenome.</title>
        <authorList>
            <person name="Brown T."/>
            <person name="Elewa A."/>
            <person name="Iarovenko S."/>
            <person name="Subramanian E."/>
            <person name="Araus A.J."/>
            <person name="Petzold A."/>
            <person name="Susuki M."/>
            <person name="Suzuki K.-i.T."/>
            <person name="Hayashi T."/>
            <person name="Toyoda A."/>
            <person name="Oliveira C."/>
            <person name="Osipova E."/>
            <person name="Leigh N.D."/>
            <person name="Simon A."/>
            <person name="Yun M.H."/>
        </authorList>
    </citation>
    <scope>NUCLEOTIDE SEQUENCE</scope>
    <source>
        <strain evidence="2">20211129_DDA</strain>
        <tissue evidence="2">Liver</tissue>
    </source>
</reference>
<dbReference type="EMBL" id="JANPWB010000009">
    <property type="protein sequence ID" value="KAJ1153023.1"/>
    <property type="molecule type" value="Genomic_DNA"/>
</dbReference>
<evidence type="ECO:0000313" key="3">
    <source>
        <dbReference type="Proteomes" id="UP001066276"/>
    </source>
</evidence>
<gene>
    <name evidence="2" type="ORF">NDU88_005790</name>
</gene>
<dbReference type="Proteomes" id="UP001066276">
    <property type="component" value="Chromosome 5"/>
</dbReference>
<protein>
    <submittedName>
        <fullName evidence="2">Uncharacterized protein</fullName>
    </submittedName>
</protein>
<accession>A0AAV7RM26</accession>
<organism evidence="2 3">
    <name type="scientific">Pleurodeles waltl</name>
    <name type="common">Iberian ribbed newt</name>
    <dbReference type="NCBI Taxonomy" id="8319"/>
    <lineage>
        <taxon>Eukaryota</taxon>
        <taxon>Metazoa</taxon>
        <taxon>Chordata</taxon>
        <taxon>Craniata</taxon>
        <taxon>Vertebrata</taxon>
        <taxon>Euteleostomi</taxon>
        <taxon>Amphibia</taxon>
        <taxon>Batrachia</taxon>
        <taxon>Caudata</taxon>
        <taxon>Salamandroidea</taxon>
        <taxon>Salamandridae</taxon>
        <taxon>Pleurodelinae</taxon>
        <taxon>Pleurodeles</taxon>
    </lineage>
</organism>
<evidence type="ECO:0000256" key="1">
    <source>
        <dbReference type="SAM" id="MobiDB-lite"/>
    </source>
</evidence>
<comment type="caution">
    <text evidence="2">The sequence shown here is derived from an EMBL/GenBank/DDBJ whole genome shotgun (WGS) entry which is preliminary data.</text>
</comment>
<dbReference type="AlphaFoldDB" id="A0AAV7RM26"/>
<evidence type="ECO:0000313" key="2">
    <source>
        <dbReference type="EMBL" id="KAJ1153023.1"/>
    </source>
</evidence>
<name>A0AAV7RM26_PLEWA</name>
<feature type="region of interest" description="Disordered" evidence="1">
    <location>
        <begin position="1"/>
        <end position="57"/>
    </location>
</feature>
<feature type="compositionally biased region" description="Basic and acidic residues" evidence="1">
    <location>
        <begin position="19"/>
        <end position="57"/>
    </location>
</feature>
<keyword evidence="3" id="KW-1185">Reference proteome</keyword>
<proteinExistence type="predicted"/>